<dbReference type="InterPro" id="IPR026983">
    <property type="entry name" value="DHC"/>
</dbReference>
<feature type="non-terminal residue" evidence="3">
    <location>
        <position position="1"/>
    </location>
</feature>
<dbReference type="InterPro" id="IPR041466">
    <property type="entry name" value="Dynein_AAA5_ext"/>
</dbReference>
<accession>A0A9K3GJS0</accession>
<protein>
    <submittedName>
        <fullName evidence="3">Dynein heavy chain 6, axonemal</fullName>
    </submittedName>
</protein>
<feature type="domain" description="Dynein heavy chain hydrolytic ATP-binding dynein motor region" evidence="1">
    <location>
        <begin position="20"/>
        <end position="150"/>
    </location>
</feature>
<evidence type="ECO:0000259" key="1">
    <source>
        <dbReference type="Pfam" id="PF12774"/>
    </source>
</evidence>
<dbReference type="Proteomes" id="UP000265618">
    <property type="component" value="Unassembled WGS sequence"/>
</dbReference>
<comment type="caution">
    <text evidence="3">The sequence shown here is derived from an EMBL/GenBank/DDBJ whole genome shotgun (WGS) entry which is preliminary data.</text>
</comment>
<reference evidence="3 4" key="1">
    <citation type="journal article" date="2018" name="PLoS ONE">
        <title>The draft genome of Kipferlia bialata reveals reductive genome evolution in fornicate parasites.</title>
        <authorList>
            <person name="Tanifuji G."/>
            <person name="Takabayashi S."/>
            <person name="Kume K."/>
            <person name="Takagi M."/>
            <person name="Nakayama T."/>
            <person name="Kamikawa R."/>
            <person name="Inagaki Y."/>
            <person name="Hashimoto T."/>
        </authorList>
    </citation>
    <scope>NUCLEOTIDE SEQUENCE [LARGE SCALE GENOMIC DNA]</scope>
    <source>
        <strain evidence="3">NY0173</strain>
    </source>
</reference>
<dbReference type="Gene3D" id="1.10.472.130">
    <property type="match status" value="1"/>
</dbReference>
<dbReference type="GO" id="GO:0007018">
    <property type="term" value="P:microtubule-based movement"/>
    <property type="evidence" value="ECO:0007669"/>
    <property type="project" value="InterPro"/>
</dbReference>
<evidence type="ECO:0000259" key="2">
    <source>
        <dbReference type="Pfam" id="PF17852"/>
    </source>
</evidence>
<dbReference type="EMBL" id="BDIP01002544">
    <property type="protein sequence ID" value="GIQ86459.1"/>
    <property type="molecule type" value="Genomic_DNA"/>
</dbReference>
<keyword evidence="4" id="KW-1185">Reference proteome</keyword>
<feature type="domain" description="Dynein heavy chain AAA 5 extension" evidence="2">
    <location>
        <begin position="318"/>
        <end position="462"/>
    </location>
</feature>
<dbReference type="Pfam" id="PF12774">
    <property type="entry name" value="AAA_6"/>
    <property type="match status" value="1"/>
</dbReference>
<dbReference type="InterPro" id="IPR035699">
    <property type="entry name" value="AAA_6"/>
</dbReference>
<proteinExistence type="predicted"/>
<organism evidence="3 4">
    <name type="scientific">Kipferlia bialata</name>
    <dbReference type="NCBI Taxonomy" id="797122"/>
    <lineage>
        <taxon>Eukaryota</taxon>
        <taxon>Metamonada</taxon>
        <taxon>Carpediemonas-like organisms</taxon>
        <taxon>Kipferlia</taxon>
    </lineage>
</organism>
<dbReference type="Pfam" id="PF17852">
    <property type="entry name" value="Dynein_AAA_lid"/>
    <property type="match status" value="1"/>
</dbReference>
<dbReference type="Gene3D" id="1.10.8.710">
    <property type="match status" value="1"/>
</dbReference>
<dbReference type="AlphaFoldDB" id="A0A9K3GJS0"/>
<dbReference type="InterPro" id="IPR043157">
    <property type="entry name" value="Dynein_AAA1S"/>
</dbReference>
<dbReference type="GO" id="GO:0051959">
    <property type="term" value="F:dynein light intermediate chain binding"/>
    <property type="evidence" value="ECO:0007669"/>
    <property type="project" value="InterPro"/>
</dbReference>
<dbReference type="SUPFAM" id="SSF52540">
    <property type="entry name" value="P-loop containing nucleoside triphosphate hydrolases"/>
    <property type="match status" value="1"/>
</dbReference>
<dbReference type="PANTHER" id="PTHR45703">
    <property type="entry name" value="DYNEIN HEAVY CHAIN"/>
    <property type="match status" value="1"/>
</dbReference>
<dbReference type="PANTHER" id="PTHR45703:SF36">
    <property type="entry name" value="DYNEIN HEAVY CHAIN, CYTOPLASMIC"/>
    <property type="match status" value="1"/>
</dbReference>
<dbReference type="GO" id="GO:0005524">
    <property type="term" value="F:ATP binding"/>
    <property type="evidence" value="ECO:0007669"/>
    <property type="project" value="InterPro"/>
</dbReference>
<dbReference type="OrthoDB" id="5593012at2759"/>
<dbReference type="InterPro" id="IPR027417">
    <property type="entry name" value="P-loop_NTPase"/>
</dbReference>
<feature type="non-terminal residue" evidence="3">
    <location>
        <position position="503"/>
    </location>
</feature>
<evidence type="ECO:0000313" key="4">
    <source>
        <dbReference type="Proteomes" id="UP000265618"/>
    </source>
</evidence>
<name>A0A9K3GJS0_9EUKA</name>
<gene>
    <name evidence="3" type="ORF">KIPB_008317</name>
</gene>
<evidence type="ECO:0000313" key="3">
    <source>
        <dbReference type="EMBL" id="GIQ86459.1"/>
    </source>
</evidence>
<dbReference type="GO" id="GO:0045505">
    <property type="term" value="F:dynein intermediate chain binding"/>
    <property type="evidence" value="ECO:0007669"/>
    <property type="project" value="InterPro"/>
</dbReference>
<sequence length="503" mass="56534">EREREREIVYKLSSEQLSQQLSSEQLSQQDHYDFGMRALKAVLVMAGALKRQFSHLSEDVVLIRAMRDSNVPKFLADDISLFMGIVQDLFPGVDIPKVQHGALTEAVEETLAERGLQVVPTQVLKVVELHETTRVRHGVMLVGPSGGSKSVCHTLLSESLTKLSKRSDHETTQPVQTFTLNPKCIDMMELYGSYNEATAEWKDGLIAIIVRQMMQDESQDEKWIIFDGPVDTLWIENMNTVLDDNKTLCLANSERIKLNDTVHILFEVKDLAVASPATVSRCGMVYLDEDVVGWAPAVQTFIDKELADLSPELRSLVMNLFDQFVEEGVKYVRKHVTEHIATTSLSLAMATARHFVSCLRHNVGLKTKLRVPEGEEGEDEEDSGTKYSAVDLLSVSKYGGKDQVHGVMRSLFAWAFVWGIGGTSIANHIEEFSDFARDLFDQDQQMPSFPSKGTVFDYYVDWEPVLKQMAAIKVWKEQNAGVEEQADNLPPCDKSLVSFAPWK</sequence>
<dbReference type="FunFam" id="3.40.50.300:FF:002429">
    <property type="entry name" value="Dynein heavy chain, putative"/>
    <property type="match status" value="1"/>
</dbReference>
<dbReference type="GO" id="GO:0030286">
    <property type="term" value="C:dynein complex"/>
    <property type="evidence" value="ECO:0007669"/>
    <property type="project" value="InterPro"/>
</dbReference>
<dbReference type="Gene3D" id="3.40.50.300">
    <property type="entry name" value="P-loop containing nucleotide triphosphate hydrolases"/>
    <property type="match status" value="1"/>
</dbReference>